<dbReference type="InterPro" id="IPR000182">
    <property type="entry name" value="GNAT_dom"/>
</dbReference>
<sequence length="154" mass="17416">MRGIAYHRTSVASILQLRHRILRKGHPITEVMFPEDSDEASRHYGAFDDTGQNLCCLSLLPSVWQEQPAWRLRAMATDKHWRNQGIGSGLLRFAIASLENDSQLQTIWCYSRVSARGFYERLGWQAVSNVFDYGNAGPSITMIWGCDITANAPN</sequence>
<gene>
    <name evidence="2" type="ORF">C1752_16047</name>
</gene>
<keyword evidence="3" id="KW-1185">Reference proteome</keyword>
<reference evidence="2 3" key="1">
    <citation type="journal article" date="2018" name="Sci. Rep.">
        <title>A novel species of the marine cyanobacterium Acaryochloris with a unique pigment content and lifestyle.</title>
        <authorList>
            <person name="Partensky F."/>
            <person name="Six C."/>
            <person name="Ratin M."/>
            <person name="Garczarek L."/>
            <person name="Vaulot D."/>
            <person name="Probert I."/>
            <person name="Calteau A."/>
            <person name="Gourvil P."/>
            <person name="Marie D."/>
            <person name="Grebert T."/>
            <person name="Bouchier C."/>
            <person name="Le Panse S."/>
            <person name="Gachenot M."/>
            <person name="Rodriguez F."/>
            <person name="Garrido J.L."/>
        </authorList>
    </citation>
    <scope>NUCLEOTIDE SEQUENCE [LARGE SCALE GENOMIC DNA]</scope>
    <source>
        <strain evidence="2 3">RCC1774</strain>
    </source>
</reference>
<dbReference type="Pfam" id="PF13508">
    <property type="entry name" value="Acetyltransf_7"/>
    <property type="match status" value="1"/>
</dbReference>
<proteinExistence type="predicted"/>
<organism evidence="2 3">
    <name type="scientific">Acaryochloris thomasi RCC1774</name>
    <dbReference type="NCBI Taxonomy" id="1764569"/>
    <lineage>
        <taxon>Bacteria</taxon>
        <taxon>Bacillati</taxon>
        <taxon>Cyanobacteriota</taxon>
        <taxon>Cyanophyceae</taxon>
        <taxon>Acaryochloridales</taxon>
        <taxon>Acaryochloridaceae</taxon>
        <taxon>Acaryochloris</taxon>
        <taxon>Acaryochloris thomasi</taxon>
    </lineage>
</organism>
<dbReference type="GO" id="GO:0016747">
    <property type="term" value="F:acyltransferase activity, transferring groups other than amino-acyl groups"/>
    <property type="evidence" value="ECO:0007669"/>
    <property type="project" value="InterPro"/>
</dbReference>
<dbReference type="PROSITE" id="PS51186">
    <property type="entry name" value="GNAT"/>
    <property type="match status" value="1"/>
</dbReference>
<dbReference type="EMBL" id="PQWO01000049">
    <property type="protein sequence ID" value="PZD70224.1"/>
    <property type="molecule type" value="Genomic_DNA"/>
</dbReference>
<protein>
    <recommendedName>
        <fullName evidence="1">N-acetyltransferase domain-containing protein</fullName>
    </recommendedName>
</protein>
<evidence type="ECO:0000259" key="1">
    <source>
        <dbReference type="PROSITE" id="PS51186"/>
    </source>
</evidence>
<feature type="domain" description="N-acetyltransferase" evidence="1">
    <location>
        <begin position="1"/>
        <end position="147"/>
    </location>
</feature>
<evidence type="ECO:0000313" key="3">
    <source>
        <dbReference type="Proteomes" id="UP000248857"/>
    </source>
</evidence>
<dbReference type="RefSeq" id="WP_110989215.1">
    <property type="nucleotide sequence ID" value="NZ_CAWNWM010000049.1"/>
</dbReference>
<comment type="caution">
    <text evidence="2">The sequence shown here is derived from an EMBL/GenBank/DDBJ whole genome shotgun (WGS) entry which is preliminary data.</text>
</comment>
<dbReference type="AlphaFoldDB" id="A0A2W1JIY3"/>
<dbReference type="SUPFAM" id="SSF55729">
    <property type="entry name" value="Acyl-CoA N-acyltransferases (Nat)"/>
    <property type="match status" value="1"/>
</dbReference>
<dbReference type="CDD" id="cd04301">
    <property type="entry name" value="NAT_SF"/>
    <property type="match status" value="1"/>
</dbReference>
<accession>A0A2W1JIY3</accession>
<dbReference type="Proteomes" id="UP000248857">
    <property type="component" value="Unassembled WGS sequence"/>
</dbReference>
<dbReference type="OrthoDB" id="9796171at2"/>
<dbReference type="Gene3D" id="3.40.630.30">
    <property type="match status" value="1"/>
</dbReference>
<name>A0A2W1JIY3_9CYAN</name>
<dbReference type="InterPro" id="IPR016181">
    <property type="entry name" value="Acyl_CoA_acyltransferase"/>
</dbReference>
<evidence type="ECO:0000313" key="2">
    <source>
        <dbReference type="EMBL" id="PZD70224.1"/>
    </source>
</evidence>